<feature type="transmembrane region" description="Helical" evidence="12">
    <location>
        <begin position="7"/>
        <end position="28"/>
    </location>
</feature>
<evidence type="ECO:0000256" key="2">
    <source>
        <dbReference type="ARBA" id="ARBA00004141"/>
    </source>
</evidence>
<evidence type="ECO:0000256" key="12">
    <source>
        <dbReference type="SAM" id="Phobius"/>
    </source>
</evidence>
<reference evidence="13 14" key="1">
    <citation type="submission" date="2019-02" db="EMBL/GenBank/DDBJ databases">
        <title>Prokaryotic population dynamics and viral predation in marine succession experiment using metagenomics: the confinement effect.</title>
        <authorList>
            <person name="Haro-Moreno J.M."/>
            <person name="Rodriguez-Valera F."/>
            <person name="Lopez-Perez M."/>
        </authorList>
    </citation>
    <scope>NUCLEOTIDE SEQUENCE [LARGE SCALE GENOMIC DNA]</scope>
    <source>
        <strain evidence="13">MED-G157</strain>
    </source>
</reference>
<evidence type="ECO:0000313" key="14">
    <source>
        <dbReference type="Proteomes" id="UP000316199"/>
    </source>
</evidence>
<keyword evidence="5 12" id="KW-1133">Transmembrane helix</keyword>
<comment type="catalytic activity">
    <reaction evidence="11">
        <text>Fe(II)-heme o + 2 A + H2O = Fe(II)-heme a + 2 AH2</text>
        <dbReference type="Rhea" id="RHEA:63388"/>
        <dbReference type="ChEBI" id="CHEBI:13193"/>
        <dbReference type="ChEBI" id="CHEBI:15377"/>
        <dbReference type="ChEBI" id="CHEBI:17499"/>
        <dbReference type="ChEBI" id="CHEBI:60530"/>
        <dbReference type="ChEBI" id="CHEBI:61715"/>
        <dbReference type="EC" id="1.17.99.9"/>
    </reaction>
    <physiologicalReaction direction="left-to-right" evidence="11">
        <dbReference type="Rhea" id="RHEA:63389"/>
    </physiologicalReaction>
</comment>
<dbReference type="Proteomes" id="UP000316199">
    <property type="component" value="Unassembled WGS sequence"/>
</dbReference>
<evidence type="ECO:0000256" key="10">
    <source>
        <dbReference type="ARBA" id="ARBA00044501"/>
    </source>
</evidence>
<feature type="transmembrane region" description="Helical" evidence="12">
    <location>
        <begin position="257"/>
        <end position="275"/>
    </location>
</feature>
<evidence type="ECO:0000313" key="13">
    <source>
        <dbReference type="EMBL" id="RZO77078.1"/>
    </source>
</evidence>
<comment type="cofactor">
    <cofactor evidence="1">
        <name>heme b</name>
        <dbReference type="ChEBI" id="CHEBI:60344"/>
    </cofactor>
</comment>
<dbReference type="PANTHER" id="PTHR23289:SF2">
    <property type="entry name" value="CYTOCHROME C OXIDASE ASSEMBLY PROTEIN COX15 HOMOLOG"/>
    <property type="match status" value="1"/>
</dbReference>
<evidence type="ECO:0000256" key="7">
    <source>
        <dbReference type="ARBA" id="ARBA00023004"/>
    </source>
</evidence>
<evidence type="ECO:0000256" key="9">
    <source>
        <dbReference type="ARBA" id="ARBA00023136"/>
    </source>
</evidence>
<evidence type="ECO:0000256" key="8">
    <source>
        <dbReference type="ARBA" id="ARBA00023133"/>
    </source>
</evidence>
<dbReference type="GO" id="GO:0046872">
    <property type="term" value="F:metal ion binding"/>
    <property type="evidence" value="ECO:0007669"/>
    <property type="project" value="UniProtKB-KW"/>
</dbReference>
<feature type="transmembrane region" description="Helical" evidence="12">
    <location>
        <begin position="93"/>
        <end position="111"/>
    </location>
</feature>
<evidence type="ECO:0000256" key="3">
    <source>
        <dbReference type="ARBA" id="ARBA00022692"/>
    </source>
</evidence>
<dbReference type="EMBL" id="SHAG01000005">
    <property type="protein sequence ID" value="RZO77078.1"/>
    <property type="molecule type" value="Genomic_DNA"/>
</dbReference>
<evidence type="ECO:0000256" key="4">
    <source>
        <dbReference type="ARBA" id="ARBA00022723"/>
    </source>
</evidence>
<dbReference type="PANTHER" id="PTHR23289">
    <property type="entry name" value="CYTOCHROME C OXIDASE ASSEMBLY PROTEIN COX15"/>
    <property type="match status" value="1"/>
</dbReference>
<evidence type="ECO:0000256" key="6">
    <source>
        <dbReference type="ARBA" id="ARBA00023002"/>
    </source>
</evidence>
<feature type="transmembrane region" description="Helical" evidence="12">
    <location>
        <begin position="313"/>
        <end position="330"/>
    </location>
</feature>
<gene>
    <name evidence="13" type="ORF">EVA68_02380</name>
</gene>
<keyword evidence="3 12" id="KW-0812">Transmembrane</keyword>
<name>A0A520S3N0_9GAMM</name>
<keyword evidence="9 12" id="KW-0472">Membrane</keyword>
<dbReference type="GO" id="GO:0016020">
    <property type="term" value="C:membrane"/>
    <property type="evidence" value="ECO:0007669"/>
    <property type="project" value="UniProtKB-SubCell"/>
</dbReference>
<feature type="transmembrane region" description="Helical" evidence="12">
    <location>
        <begin position="281"/>
        <end position="306"/>
    </location>
</feature>
<dbReference type="Pfam" id="PF02628">
    <property type="entry name" value="COX15-CtaA"/>
    <property type="match status" value="1"/>
</dbReference>
<keyword evidence="6" id="KW-0560">Oxidoreductase</keyword>
<protein>
    <submittedName>
        <fullName evidence="13">Heme A synthase</fullName>
    </submittedName>
</protein>
<comment type="pathway">
    <text evidence="10">Porphyrin-containing compound metabolism; heme A biosynthesis; heme A from heme O: step 1/1.</text>
</comment>
<feature type="transmembrane region" description="Helical" evidence="12">
    <location>
        <begin position="156"/>
        <end position="178"/>
    </location>
</feature>
<organism evidence="13 14">
    <name type="scientific">OM182 bacterium</name>
    <dbReference type="NCBI Taxonomy" id="2510334"/>
    <lineage>
        <taxon>Bacteria</taxon>
        <taxon>Pseudomonadati</taxon>
        <taxon>Pseudomonadota</taxon>
        <taxon>Gammaproteobacteria</taxon>
        <taxon>OMG group</taxon>
        <taxon>OM182 clade</taxon>
    </lineage>
</organism>
<proteinExistence type="inferred from homology"/>
<evidence type="ECO:0000256" key="1">
    <source>
        <dbReference type="ARBA" id="ARBA00001970"/>
    </source>
</evidence>
<dbReference type="InterPro" id="IPR003780">
    <property type="entry name" value="COX15/CtaA_fam"/>
</dbReference>
<comment type="subcellular location">
    <subcellularLocation>
        <location evidence="2">Membrane</location>
        <topology evidence="2">Multi-pass membrane protein</topology>
    </subcellularLocation>
</comment>
<evidence type="ECO:0000256" key="5">
    <source>
        <dbReference type="ARBA" id="ARBA00022989"/>
    </source>
</evidence>
<sequence>MSKADRAVAWWLGSVCVVVFFMIVVGGVTRLTHSGLSMVDWKPILGVIPPLGEEGWQEAFDAYKKYPEYQKVNHDMELPEFKFIYYWEYGHRILGRIIGLIFFVPLVLLAYFKMIRRELVPKLFIAFVLGGLQGLLGWYMVKSGLVDMPRVSHFRLAAHLLLAMFLLGYLFWFLLEVCKVSGVTDSGKTRGWLLVTTVLFGAQVTYGAFVAGLRAGLGFNTFPTMDGNFIAQAATMMSPFWINLFENSAMVQFIHRWLGAVLLVVMIVGLFKALGGSRRLVMGWLVLSGCLITQFALGVSTLLLYVPLSLASLHQALAVIVMLVLIYLLYVSKPSG</sequence>
<keyword evidence="8" id="KW-0350">Heme biosynthesis</keyword>
<dbReference type="HAMAP" id="MF_01665">
    <property type="entry name" value="HemeA_synth_type2"/>
    <property type="match status" value="1"/>
</dbReference>
<accession>A0A520S3N0</accession>
<keyword evidence="4" id="KW-0479">Metal-binding</keyword>
<dbReference type="GO" id="GO:0016653">
    <property type="term" value="F:oxidoreductase activity, acting on NAD(P)H, heme protein as acceptor"/>
    <property type="evidence" value="ECO:0007669"/>
    <property type="project" value="TreeGrafter"/>
</dbReference>
<dbReference type="InterPro" id="IPR023754">
    <property type="entry name" value="HemeA_Synthase_type2"/>
</dbReference>
<dbReference type="GO" id="GO:0006784">
    <property type="term" value="P:heme A biosynthetic process"/>
    <property type="evidence" value="ECO:0007669"/>
    <property type="project" value="InterPro"/>
</dbReference>
<comment type="caution">
    <text evidence="13">The sequence shown here is derived from an EMBL/GenBank/DDBJ whole genome shotgun (WGS) entry which is preliminary data.</text>
</comment>
<dbReference type="AlphaFoldDB" id="A0A520S3N0"/>
<evidence type="ECO:0000256" key="11">
    <source>
        <dbReference type="ARBA" id="ARBA00048044"/>
    </source>
</evidence>
<keyword evidence="7" id="KW-0408">Iron</keyword>
<feature type="transmembrane region" description="Helical" evidence="12">
    <location>
        <begin position="123"/>
        <end position="141"/>
    </location>
</feature>
<dbReference type="GO" id="GO:0120547">
    <property type="term" value="F:heme A synthase activity"/>
    <property type="evidence" value="ECO:0007669"/>
    <property type="project" value="UniProtKB-EC"/>
</dbReference>
<feature type="transmembrane region" description="Helical" evidence="12">
    <location>
        <begin position="190"/>
        <end position="209"/>
    </location>
</feature>